<dbReference type="Pfam" id="PF13806">
    <property type="entry name" value="Rieske_2"/>
    <property type="match status" value="1"/>
</dbReference>
<evidence type="ECO:0000259" key="9">
    <source>
        <dbReference type="PROSITE" id="PS51296"/>
    </source>
</evidence>
<organism evidence="10 11">
    <name type="scientific">Flavihumibacter stibioxidans</name>
    <dbReference type="NCBI Taxonomy" id="1834163"/>
    <lineage>
        <taxon>Bacteria</taxon>
        <taxon>Pseudomonadati</taxon>
        <taxon>Bacteroidota</taxon>
        <taxon>Chitinophagia</taxon>
        <taxon>Chitinophagales</taxon>
        <taxon>Chitinophagaceae</taxon>
        <taxon>Flavihumibacter</taxon>
    </lineage>
</organism>
<dbReference type="RefSeq" id="WP_187256580.1">
    <property type="nucleotide sequence ID" value="NZ_JBHULF010000014.1"/>
</dbReference>
<evidence type="ECO:0000256" key="4">
    <source>
        <dbReference type="ARBA" id="ARBA00023004"/>
    </source>
</evidence>
<comment type="similarity">
    <text evidence="8">Belongs to the bacterial ring-hydroxylating dioxygenase ferredoxin component family.</text>
</comment>
<keyword evidence="2" id="KW-0479">Metal-binding</keyword>
<keyword evidence="4" id="KW-0408">Iron</keyword>
<evidence type="ECO:0000256" key="5">
    <source>
        <dbReference type="ARBA" id="ARBA00023014"/>
    </source>
</evidence>
<dbReference type="InterPro" id="IPR012748">
    <property type="entry name" value="Rieske-like_NirD"/>
</dbReference>
<sequence length="119" mass="13457">MSSNPKKYKWHKVAESVAELEFGPNHIAVARMDGKDICIGLYREQLFAFAYKCPHASGLMAEGFIDALGNVVCPLHRYRFSMSNGRNVSGEGYYLKHWPIELRDEGVFVGAEDRGLFGW</sequence>
<keyword evidence="3" id="KW-0560">Oxidoreductase</keyword>
<dbReference type="SUPFAM" id="SSF50022">
    <property type="entry name" value="ISP domain"/>
    <property type="match status" value="1"/>
</dbReference>
<keyword evidence="5" id="KW-0411">Iron-sulfur</keyword>
<evidence type="ECO:0000256" key="7">
    <source>
        <dbReference type="ARBA" id="ARBA00034078"/>
    </source>
</evidence>
<evidence type="ECO:0000313" key="10">
    <source>
        <dbReference type="EMBL" id="MBC6491272.1"/>
    </source>
</evidence>
<dbReference type="InterPro" id="IPR036922">
    <property type="entry name" value="Rieske_2Fe-2S_sf"/>
</dbReference>
<dbReference type="InterPro" id="IPR017941">
    <property type="entry name" value="Rieske_2Fe-2S"/>
</dbReference>
<dbReference type="PROSITE" id="PS51296">
    <property type="entry name" value="RIESKE"/>
    <property type="match status" value="1"/>
</dbReference>
<evidence type="ECO:0000313" key="11">
    <source>
        <dbReference type="Proteomes" id="UP000765802"/>
    </source>
</evidence>
<evidence type="ECO:0000256" key="8">
    <source>
        <dbReference type="ARBA" id="ARBA00038001"/>
    </source>
</evidence>
<protein>
    <submittedName>
        <fullName evidence="10">(2Fe-2S)-binding protein</fullName>
    </submittedName>
</protein>
<accession>A0ABR7M8H6</accession>
<keyword evidence="1" id="KW-0001">2Fe-2S</keyword>
<dbReference type="Gene3D" id="2.102.10.10">
    <property type="entry name" value="Rieske [2Fe-2S] iron-sulphur domain"/>
    <property type="match status" value="1"/>
</dbReference>
<comment type="cofactor">
    <cofactor evidence="7">
        <name>[2Fe-2S] cluster</name>
        <dbReference type="ChEBI" id="CHEBI:190135"/>
    </cofactor>
</comment>
<comment type="caution">
    <text evidence="10">The sequence shown here is derived from an EMBL/GenBank/DDBJ whole genome shotgun (WGS) entry which is preliminary data.</text>
</comment>
<evidence type="ECO:0000256" key="6">
    <source>
        <dbReference type="ARBA" id="ARBA00023063"/>
    </source>
</evidence>
<name>A0ABR7M8H6_9BACT</name>
<keyword evidence="6" id="KW-0534">Nitrate assimilation</keyword>
<feature type="domain" description="Rieske" evidence="9">
    <location>
        <begin position="14"/>
        <end position="109"/>
    </location>
</feature>
<evidence type="ECO:0000256" key="2">
    <source>
        <dbReference type="ARBA" id="ARBA00022723"/>
    </source>
</evidence>
<dbReference type="Proteomes" id="UP000765802">
    <property type="component" value="Unassembled WGS sequence"/>
</dbReference>
<dbReference type="EMBL" id="MBUA01000012">
    <property type="protein sequence ID" value="MBC6491272.1"/>
    <property type="molecule type" value="Genomic_DNA"/>
</dbReference>
<keyword evidence="11" id="KW-1185">Reference proteome</keyword>
<dbReference type="PANTHER" id="PTHR21496">
    <property type="entry name" value="FERREDOXIN-RELATED"/>
    <property type="match status" value="1"/>
</dbReference>
<reference evidence="10 11" key="1">
    <citation type="submission" date="2016-07" db="EMBL/GenBank/DDBJ databases">
        <title>Genome analysis of Flavihumibacter stibioxidans YS-17.</title>
        <authorList>
            <person name="Shi K."/>
            <person name="Han Y."/>
            <person name="Wang G."/>
        </authorList>
    </citation>
    <scope>NUCLEOTIDE SEQUENCE [LARGE SCALE GENOMIC DNA]</scope>
    <source>
        <strain evidence="10 11">YS-17</strain>
    </source>
</reference>
<evidence type="ECO:0000256" key="1">
    <source>
        <dbReference type="ARBA" id="ARBA00022714"/>
    </source>
</evidence>
<proteinExistence type="inferred from homology"/>
<gene>
    <name evidence="10" type="ORF">BC349_09530</name>
</gene>
<dbReference type="PANTHER" id="PTHR21496:SF0">
    <property type="entry name" value="RIESKE DOMAIN-CONTAINING PROTEIN"/>
    <property type="match status" value="1"/>
</dbReference>
<evidence type="ECO:0000256" key="3">
    <source>
        <dbReference type="ARBA" id="ARBA00023002"/>
    </source>
</evidence>